<dbReference type="SUPFAM" id="SSF102114">
    <property type="entry name" value="Radical SAM enzymes"/>
    <property type="match status" value="1"/>
</dbReference>
<evidence type="ECO:0000256" key="1">
    <source>
        <dbReference type="ARBA" id="ARBA00001966"/>
    </source>
</evidence>
<comment type="cofactor">
    <cofactor evidence="1">
        <name>[4Fe-4S] cluster</name>
        <dbReference type="ChEBI" id="CHEBI:49883"/>
    </cofactor>
</comment>
<name>A0A1F8H9C4_9BACT</name>
<dbReference type="InterPro" id="IPR007197">
    <property type="entry name" value="rSAM"/>
</dbReference>
<dbReference type="EMBL" id="MGKY01000015">
    <property type="protein sequence ID" value="OGN33549.1"/>
    <property type="molecule type" value="Genomic_DNA"/>
</dbReference>
<dbReference type="GO" id="GO:0003824">
    <property type="term" value="F:catalytic activity"/>
    <property type="evidence" value="ECO:0007669"/>
    <property type="project" value="InterPro"/>
</dbReference>
<dbReference type="InterPro" id="IPR058240">
    <property type="entry name" value="rSAM_sf"/>
</dbReference>
<dbReference type="GO" id="GO:0051536">
    <property type="term" value="F:iron-sulfur cluster binding"/>
    <property type="evidence" value="ECO:0007669"/>
    <property type="project" value="UniProtKB-KW"/>
</dbReference>
<accession>A0A1F8H9C4</accession>
<reference evidence="7 8" key="1">
    <citation type="journal article" date="2016" name="Nat. Commun.">
        <title>Thousands of microbial genomes shed light on interconnected biogeochemical processes in an aquifer system.</title>
        <authorList>
            <person name="Anantharaman K."/>
            <person name="Brown C.T."/>
            <person name="Hug L.A."/>
            <person name="Sharon I."/>
            <person name="Castelle C.J."/>
            <person name="Probst A.J."/>
            <person name="Thomas B.C."/>
            <person name="Singh A."/>
            <person name="Wilkins M.J."/>
            <person name="Karaoz U."/>
            <person name="Brodie E.L."/>
            <person name="Williams K.H."/>
            <person name="Hubbard S.S."/>
            <person name="Banfield J.F."/>
        </authorList>
    </citation>
    <scope>NUCLEOTIDE SEQUENCE [LARGE SCALE GENOMIC DNA]</scope>
</reference>
<keyword evidence="5" id="KW-0411">Iron-sulfur</keyword>
<proteinExistence type="predicted"/>
<dbReference type="PROSITE" id="PS51918">
    <property type="entry name" value="RADICAL_SAM"/>
    <property type="match status" value="1"/>
</dbReference>
<dbReference type="PANTHER" id="PTHR43409">
    <property type="entry name" value="ANAEROBIC MAGNESIUM-PROTOPORPHYRIN IX MONOMETHYL ESTER CYCLASE-RELATED"/>
    <property type="match status" value="1"/>
</dbReference>
<feature type="domain" description="Radical SAM core" evidence="6">
    <location>
        <begin position="171"/>
        <end position="398"/>
    </location>
</feature>
<dbReference type="Proteomes" id="UP000177745">
    <property type="component" value="Unassembled WGS sequence"/>
</dbReference>
<dbReference type="SFLD" id="SFLDG01082">
    <property type="entry name" value="B12-binding_domain_containing"/>
    <property type="match status" value="1"/>
</dbReference>
<dbReference type="InterPro" id="IPR006638">
    <property type="entry name" value="Elp3/MiaA/NifB-like_rSAM"/>
</dbReference>
<evidence type="ECO:0000256" key="3">
    <source>
        <dbReference type="ARBA" id="ARBA00022723"/>
    </source>
</evidence>
<keyword evidence="2" id="KW-0949">S-adenosyl-L-methionine</keyword>
<evidence type="ECO:0000259" key="6">
    <source>
        <dbReference type="PROSITE" id="PS51918"/>
    </source>
</evidence>
<keyword evidence="3" id="KW-0479">Metal-binding</keyword>
<keyword evidence="4" id="KW-0408">Iron</keyword>
<dbReference type="CDD" id="cd01335">
    <property type="entry name" value="Radical_SAM"/>
    <property type="match status" value="1"/>
</dbReference>
<dbReference type="Gene3D" id="3.40.50.280">
    <property type="entry name" value="Cobalamin-binding domain"/>
    <property type="match status" value="1"/>
</dbReference>
<sequence length="432" mass="49601">MLNIAVIVPSLHYWKDPVKLQPLWELYYATFLRERDPGVNVDIIDLRDWPKSEEVDLPERDLYLYWINKSADAPEIYGLVKNTKQRYPNSAHIAGGNHVDRLTDECLNIFDASIIGSGEELLLQALTDYRAHNLQRTYKSNQIFHFASYPFPQRDFLPDFKIVHDKHFAQYGSIPGTSVYFSRGCVFHCSFCVYNNPNRFELKRPVQITAEIRYLKQRYGVQGINLRDEVCIPVNRKEAVAMFEAIAAENIVWRGQTIPMGSEEIIRLARQSGCLELAIGVESVETDKVLQLSNKPSTSIDANRRFIELLKKHGIKVKVCIIFGLPGETNRVVEKTIRFIEEVKPDFMAVSGLDVVPGSVFQKNAKSLGIKSIEPDLSKHAHLMYRFGDDEEVGLPFEYEKMTPWGPSLTREEIANNIKQVQQYLRDHGMVY</sequence>
<evidence type="ECO:0000313" key="8">
    <source>
        <dbReference type="Proteomes" id="UP000177745"/>
    </source>
</evidence>
<dbReference type="SMART" id="SM00729">
    <property type="entry name" value="Elp3"/>
    <property type="match status" value="1"/>
</dbReference>
<dbReference type="GO" id="GO:0046872">
    <property type="term" value="F:metal ion binding"/>
    <property type="evidence" value="ECO:0007669"/>
    <property type="project" value="UniProtKB-KW"/>
</dbReference>
<dbReference type="Gene3D" id="3.80.30.20">
    <property type="entry name" value="tm_1862 like domain"/>
    <property type="match status" value="1"/>
</dbReference>
<comment type="caution">
    <text evidence="7">The sequence shown here is derived from an EMBL/GenBank/DDBJ whole genome shotgun (WGS) entry which is preliminary data.</text>
</comment>
<dbReference type="SFLD" id="SFLDS00029">
    <property type="entry name" value="Radical_SAM"/>
    <property type="match status" value="1"/>
</dbReference>
<dbReference type="AlphaFoldDB" id="A0A1F8H9C4"/>
<gene>
    <name evidence="7" type="ORF">A3G51_02595</name>
</gene>
<dbReference type="InterPro" id="IPR023404">
    <property type="entry name" value="rSAM_horseshoe"/>
</dbReference>
<evidence type="ECO:0000256" key="4">
    <source>
        <dbReference type="ARBA" id="ARBA00023004"/>
    </source>
</evidence>
<evidence type="ECO:0000313" key="7">
    <source>
        <dbReference type="EMBL" id="OGN33549.1"/>
    </source>
</evidence>
<evidence type="ECO:0000256" key="2">
    <source>
        <dbReference type="ARBA" id="ARBA00022691"/>
    </source>
</evidence>
<dbReference type="Pfam" id="PF04055">
    <property type="entry name" value="Radical_SAM"/>
    <property type="match status" value="1"/>
</dbReference>
<dbReference type="InterPro" id="IPR051198">
    <property type="entry name" value="BchE-like"/>
</dbReference>
<organism evidence="7 8">
    <name type="scientific">Candidatus Yanofskybacteria bacterium RIFCSPLOWO2_12_FULL_43_11b</name>
    <dbReference type="NCBI Taxonomy" id="1802710"/>
    <lineage>
        <taxon>Bacteria</taxon>
        <taxon>Candidatus Yanofskyibacteriota</taxon>
    </lineage>
</organism>
<evidence type="ECO:0000256" key="5">
    <source>
        <dbReference type="ARBA" id="ARBA00023014"/>
    </source>
</evidence>
<protein>
    <recommendedName>
        <fullName evidence="6">Radical SAM core domain-containing protein</fullName>
    </recommendedName>
</protein>